<dbReference type="SUPFAM" id="SSF46785">
    <property type="entry name" value="Winged helix' DNA-binding domain"/>
    <property type="match status" value="1"/>
</dbReference>
<feature type="region of interest" description="Disordered" evidence="4">
    <location>
        <begin position="1"/>
        <end position="63"/>
    </location>
</feature>
<organism evidence="6 7">
    <name type="scientific">Methylobacterium terricola</name>
    <dbReference type="NCBI Taxonomy" id="2583531"/>
    <lineage>
        <taxon>Bacteria</taxon>
        <taxon>Pseudomonadati</taxon>
        <taxon>Pseudomonadota</taxon>
        <taxon>Alphaproteobacteria</taxon>
        <taxon>Hyphomicrobiales</taxon>
        <taxon>Methylobacteriaceae</taxon>
        <taxon>Methylobacterium</taxon>
    </lineage>
</organism>
<evidence type="ECO:0000259" key="5">
    <source>
        <dbReference type="PROSITE" id="PS50949"/>
    </source>
</evidence>
<dbReference type="InterPro" id="IPR036388">
    <property type="entry name" value="WH-like_DNA-bd_sf"/>
</dbReference>
<dbReference type="EMBL" id="VDDA01000008">
    <property type="protein sequence ID" value="TNC11705.1"/>
    <property type="molecule type" value="Genomic_DNA"/>
</dbReference>
<evidence type="ECO:0000256" key="2">
    <source>
        <dbReference type="ARBA" id="ARBA00023125"/>
    </source>
</evidence>
<keyword evidence="3" id="KW-0804">Transcription</keyword>
<dbReference type="CDD" id="cd07377">
    <property type="entry name" value="WHTH_GntR"/>
    <property type="match status" value="1"/>
</dbReference>
<evidence type="ECO:0000256" key="3">
    <source>
        <dbReference type="ARBA" id="ARBA00023163"/>
    </source>
</evidence>
<dbReference type="Pfam" id="PF00392">
    <property type="entry name" value="GntR"/>
    <property type="match status" value="1"/>
</dbReference>
<dbReference type="InterPro" id="IPR000524">
    <property type="entry name" value="Tscrpt_reg_HTH_GntR"/>
</dbReference>
<evidence type="ECO:0000313" key="6">
    <source>
        <dbReference type="EMBL" id="TNC11705.1"/>
    </source>
</evidence>
<feature type="compositionally biased region" description="Basic and acidic residues" evidence="4">
    <location>
        <begin position="13"/>
        <end position="25"/>
    </location>
</feature>
<dbReference type="PANTHER" id="PTHR43537:SF44">
    <property type="entry name" value="GNTR FAMILY REGULATORY PROTEIN"/>
    <property type="match status" value="1"/>
</dbReference>
<dbReference type="Proteomes" id="UP000305267">
    <property type="component" value="Unassembled WGS sequence"/>
</dbReference>
<dbReference type="AlphaFoldDB" id="A0A5C4LDU1"/>
<feature type="domain" description="HTH gntR-type" evidence="5">
    <location>
        <begin position="60"/>
        <end position="128"/>
    </location>
</feature>
<feature type="compositionally biased region" description="Basic and acidic residues" evidence="4">
    <location>
        <begin position="47"/>
        <end position="58"/>
    </location>
</feature>
<comment type="caution">
    <text evidence="6">The sequence shown here is derived from an EMBL/GenBank/DDBJ whole genome shotgun (WGS) entry which is preliminary data.</text>
</comment>
<dbReference type="OrthoDB" id="9028214at2"/>
<dbReference type="GO" id="GO:0003677">
    <property type="term" value="F:DNA binding"/>
    <property type="evidence" value="ECO:0007669"/>
    <property type="project" value="UniProtKB-KW"/>
</dbReference>
<keyword evidence="1" id="KW-0805">Transcription regulation</keyword>
<evidence type="ECO:0000256" key="1">
    <source>
        <dbReference type="ARBA" id="ARBA00023015"/>
    </source>
</evidence>
<dbReference type="PANTHER" id="PTHR43537">
    <property type="entry name" value="TRANSCRIPTIONAL REGULATOR, GNTR FAMILY"/>
    <property type="match status" value="1"/>
</dbReference>
<proteinExistence type="predicted"/>
<dbReference type="SUPFAM" id="SSF48008">
    <property type="entry name" value="GntR ligand-binding domain-like"/>
    <property type="match status" value="1"/>
</dbReference>
<dbReference type="InterPro" id="IPR008920">
    <property type="entry name" value="TF_FadR/GntR_C"/>
</dbReference>
<dbReference type="GO" id="GO:0003700">
    <property type="term" value="F:DNA-binding transcription factor activity"/>
    <property type="evidence" value="ECO:0007669"/>
    <property type="project" value="InterPro"/>
</dbReference>
<keyword evidence="7" id="KW-1185">Reference proteome</keyword>
<accession>A0A5C4LDU1</accession>
<sequence length="304" mass="31882">MTIPVARPLSRNPDPRARGETRWEDATLDEIGAGIVPPTGPGQGDLGRGDRGQGDRVRGGPGHARVARALGTGIVGGCFPEGAVLPGEAVLLARFGVSRTVLREAVKTLSGKGMLEARTRVGTRVRERAAWNLFDRDVLAWSLDAGIDRRFLRDLAEIRLAIEPAAAALAAERRTDDDIARLDSCVAAMRDAAGLDPAFASADLAFHLALADASGNVFMHSVGAVTEAALDVVFRMSRPTDPEAHETSWRAHAAIAAAIRAGDPAAAARTTEVVVRDGLRNGAAAVEAASPRPTLVPVPRGARP</sequence>
<dbReference type="Gene3D" id="1.20.120.530">
    <property type="entry name" value="GntR ligand-binding domain-like"/>
    <property type="match status" value="1"/>
</dbReference>
<protein>
    <submittedName>
        <fullName evidence="6">FadR family transcriptional regulator</fullName>
    </submittedName>
</protein>
<gene>
    <name evidence="6" type="ORF">FF100_18895</name>
</gene>
<dbReference type="SMART" id="SM00895">
    <property type="entry name" value="FCD"/>
    <property type="match status" value="1"/>
</dbReference>
<dbReference type="PROSITE" id="PS50949">
    <property type="entry name" value="HTH_GNTR"/>
    <property type="match status" value="1"/>
</dbReference>
<keyword evidence="2" id="KW-0238">DNA-binding</keyword>
<dbReference type="Gene3D" id="1.10.10.10">
    <property type="entry name" value="Winged helix-like DNA-binding domain superfamily/Winged helix DNA-binding domain"/>
    <property type="match status" value="1"/>
</dbReference>
<dbReference type="InterPro" id="IPR036390">
    <property type="entry name" value="WH_DNA-bd_sf"/>
</dbReference>
<evidence type="ECO:0000256" key="4">
    <source>
        <dbReference type="SAM" id="MobiDB-lite"/>
    </source>
</evidence>
<name>A0A5C4LDU1_9HYPH</name>
<dbReference type="PRINTS" id="PR00035">
    <property type="entry name" value="HTHGNTR"/>
</dbReference>
<reference evidence="6 7" key="1">
    <citation type="submission" date="2019-06" db="EMBL/GenBank/DDBJ databases">
        <title>Genome of Methylobacterium sp. 17Sr1-39.</title>
        <authorList>
            <person name="Seo T."/>
        </authorList>
    </citation>
    <scope>NUCLEOTIDE SEQUENCE [LARGE SCALE GENOMIC DNA]</scope>
    <source>
        <strain evidence="6 7">17Sr1-39</strain>
    </source>
</reference>
<dbReference type="Pfam" id="PF07729">
    <property type="entry name" value="FCD"/>
    <property type="match status" value="1"/>
</dbReference>
<dbReference type="InterPro" id="IPR011711">
    <property type="entry name" value="GntR_C"/>
</dbReference>
<dbReference type="SMART" id="SM00345">
    <property type="entry name" value="HTH_GNTR"/>
    <property type="match status" value="1"/>
</dbReference>
<evidence type="ECO:0000313" key="7">
    <source>
        <dbReference type="Proteomes" id="UP000305267"/>
    </source>
</evidence>